<evidence type="ECO:0000313" key="4">
    <source>
        <dbReference type="Proteomes" id="UP000474757"/>
    </source>
</evidence>
<dbReference type="AlphaFoldDB" id="A0A6B2K2N5"/>
<dbReference type="Proteomes" id="UP000474757">
    <property type="component" value="Unassembled WGS sequence"/>
</dbReference>
<protein>
    <submittedName>
        <fullName evidence="3">SH3 domain-containing protein</fullName>
    </submittedName>
</protein>
<dbReference type="Gene3D" id="2.30.30.40">
    <property type="entry name" value="SH3 Domains"/>
    <property type="match status" value="1"/>
</dbReference>
<dbReference type="Pfam" id="PF08239">
    <property type="entry name" value="SH3_3"/>
    <property type="match status" value="1"/>
</dbReference>
<sequence length="200" mass="20764">MRWLALLLTLWAGMAGATTEEALPALYDVAGVAADDVLNLREGPGVEHAVIGELAPGAESVEVTALSEDGGWGRVNVEGRSGWASMAYLERQPGQYDSFPPGIAACFGTEPFWRLEETGDGWQVTLPGEPAVSWAPGLPADPMGRPGVFAWLGEDGAGALVVARESCSDGMSDRLFGLSAALVTAEGGAVLRTGCCSLVE</sequence>
<comment type="caution">
    <text evidence="3">The sequence shown here is derived from an EMBL/GenBank/DDBJ whole genome shotgun (WGS) entry which is preliminary data.</text>
</comment>
<dbReference type="InterPro" id="IPR003646">
    <property type="entry name" value="SH3-like_bac-type"/>
</dbReference>
<dbReference type="EMBL" id="JAAGAB010000004">
    <property type="protein sequence ID" value="NDV02854.1"/>
    <property type="molecule type" value="Genomic_DNA"/>
</dbReference>
<feature type="chain" id="PRO_5025428334" evidence="1">
    <location>
        <begin position="18"/>
        <end position="200"/>
    </location>
</feature>
<proteinExistence type="predicted"/>
<feature type="domain" description="SH3b" evidence="2">
    <location>
        <begin position="36"/>
        <end position="90"/>
    </location>
</feature>
<name>A0A6B2K2N5_9RHOB</name>
<keyword evidence="1" id="KW-0732">Signal</keyword>
<reference evidence="3 4" key="1">
    <citation type="submission" date="2020-02" db="EMBL/GenBank/DDBJ databases">
        <title>Pseudoroseicyclus tamarix, sp. nov., isolated from offshore sediment of a Tamarix chinensis forest.</title>
        <authorList>
            <person name="Gai Y."/>
        </authorList>
    </citation>
    <scope>NUCLEOTIDE SEQUENCE [LARGE SCALE GENOMIC DNA]</scope>
    <source>
        <strain evidence="3 4">CLL3-39</strain>
    </source>
</reference>
<organism evidence="3 4">
    <name type="scientific">Pseudoroseicyclus tamaricis</name>
    <dbReference type="NCBI Taxonomy" id="2705421"/>
    <lineage>
        <taxon>Bacteria</taxon>
        <taxon>Pseudomonadati</taxon>
        <taxon>Pseudomonadota</taxon>
        <taxon>Alphaproteobacteria</taxon>
        <taxon>Rhodobacterales</taxon>
        <taxon>Paracoccaceae</taxon>
        <taxon>Pseudoroseicyclus</taxon>
    </lineage>
</organism>
<accession>A0A6B2K2N5</accession>
<evidence type="ECO:0000313" key="3">
    <source>
        <dbReference type="EMBL" id="NDV02854.1"/>
    </source>
</evidence>
<keyword evidence="4" id="KW-1185">Reference proteome</keyword>
<evidence type="ECO:0000256" key="1">
    <source>
        <dbReference type="SAM" id="SignalP"/>
    </source>
</evidence>
<evidence type="ECO:0000259" key="2">
    <source>
        <dbReference type="Pfam" id="PF08239"/>
    </source>
</evidence>
<gene>
    <name evidence="3" type="ORF">GZA08_17965</name>
</gene>
<feature type="signal peptide" evidence="1">
    <location>
        <begin position="1"/>
        <end position="17"/>
    </location>
</feature>
<dbReference type="RefSeq" id="WP_163896161.1">
    <property type="nucleotide sequence ID" value="NZ_JAAFYS010000004.1"/>
</dbReference>